<dbReference type="EMBL" id="JAGTUF010000013">
    <property type="protein sequence ID" value="MBR9972763.1"/>
    <property type="molecule type" value="Genomic_DNA"/>
</dbReference>
<dbReference type="SUPFAM" id="SSF48452">
    <property type="entry name" value="TPR-like"/>
    <property type="match status" value="2"/>
</dbReference>
<organism evidence="2 3">
    <name type="scientific">Magnetospirillum sulfuroxidans</name>
    <dbReference type="NCBI Taxonomy" id="611300"/>
    <lineage>
        <taxon>Bacteria</taxon>
        <taxon>Pseudomonadati</taxon>
        <taxon>Pseudomonadota</taxon>
        <taxon>Alphaproteobacteria</taxon>
        <taxon>Rhodospirillales</taxon>
        <taxon>Rhodospirillaceae</taxon>
        <taxon>Magnetospirillum</taxon>
    </lineage>
</organism>
<dbReference type="InterPro" id="IPR011990">
    <property type="entry name" value="TPR-like_helical_dom_sf"/>
</dbReference>
<evidence type="ECO:0000313" key="2">
    <source>
        <dbReference type="EMBL" id="MBR9972763.1"/>
    </source>
</evidence>
<name>A0ABS5IEB9_9PROT</name>
<dbReference type="Pfam" id="PF14559">
    <property type="entry name" value="TPR_19"/>
    <property type="match status" value="2"/>
</dbReference>
<accession>A0ABS5IEB9</accession>
<dbReference type="PANTHER" id="PTHR12558">
    <property type="entry name" value="CELL DIVISION CYCLE 16,23,27"/>
    <property type="match status" value="1"/>
</dbReference>
<gene>
    <name evidence="2" type="ORF">KEC16_13645</name>
</gene>
<dbReference type="SUPFAM" id="SSF53756">
    <property type="entry name" value="UDP-Glycosyltransferase/glycogen phosphorylase"/>
    <property type="match status" value="1"/>
</dbReference>
<keyword evidence="3" id="KW-1185">Reference proteome</keyword>
<dbReference type="InterPro" id="IPR019734">
    <property type="entry name" value="TPR_rpt"/>
</dbReference>
<dbReference type="RefSeq" id="WP_211549841.1">
    <property type="nucleotide sequence ID" value="NZ_JAGTUF010000013.1"/>
</dbReference>
<feature type="repeat" description="TPR" evidence="1">
    <location>
        <begin position="142"/>
        <end position="175"/>
    </location>
</feature>
<dbReference type="Gene3D" id="1.25.40.10">
    <property type="entry name" value="Tetratricopeptide repeat domain"/>
    <property type="match status" value="1"/>
</dbReference>
<dbReference type="PANTHER" id="PTHR12558:SF13">
    <property type="entry name" value="CELL DIVISION CYCLE PROTEIN 27 HOMOLOG"/>
    <property type="match status" value="1"/>
</dbReference>
<evidence type="ECO:0000313" key="3">
    <source>
        <dbReference type="Proteomes" id="UP000680714"/>
    </source>
</evidence>
<reference evidence="2 3" key="1">
    <citation type="submission" date="2021-04" db="EMBL/GenBank/DDBJ databases">
        <title>Magnetospirillum sulfuroxidans sp. nov., a facultative chemolithoautotrophic sulfur-oxidizing alphaproteobacterium isolated from freshwater sediment and proposals for Paramagetospirillum gen. nov., and Magnetospirillaceae fam. nov.</title>
        <authorList>
            <person name="Koziaeva V."/>
            <person name="Geelhoed J.S."/>
            <person name="Sorokin D.Y."/>
            <person name="Grouzdev D.S."/>
        </authorList>
    </citation>
    <scope>NUCLEOTIDE SEQUENCE [LARGE SCALE GENOMIC DNA]</scope>
    <source>
        <strain evidence="2 3">J10</strain>
    </source>
</reference>
<dbReference type="Pfam" id="PF13432">
    <property type="entry name" value="TPR_16"/>
    <property type="match status" value="1"/>
</dbReference>
<feature type="repeat" description="TPR" evidence="1">
    <location>
        <begin position="74"/>
        <end position="107"/>
    </location>
</feature>
<comment type="caution">
    <text evidence="2">The sequence shown here is derived from an EMBL/GenBank/DDBJ whole genome shotgun (WGS) entry which is preliminary data.</text>
</comment>
<protein>
    <submittedName>
        <fullName evidence="2">Tetratricopeptide repeat protein</fullName>
    </submittedName>
</protein>
<feature type="repeat" description="TPR" evidence="1">
    <location>
        <begin position="108"/>
        <end position="141"/>
    </location>
</feature>
<dbReference type="Proteomes" id="UP000680714">
    <property type="component" value="Unassembled WGS sequence"/>
</dbReference>
<keyword evidence="1" id="KW-0802">TPR repeat</keyword>
<dbReference type="PROSITE" id="PS50005">
    <property type="entry name" value="TPR"/>
    <property type="match status" value="3"/>
</dbReference>
<dbReference type="SMART" id="SM00028">
    <property type="entry name" value="TPR"/>
    <property type="match status" value="9"/>
</dbReference>
<sequence>MAPPSLQLLAGQAHAALQRGDLPLAAKLSRQALAQQPRNPGLNHLAGVVAFHAGDFAAAVKYLRKAAEMRPPPPGVLTDLGQALLSWGRKDEAIKAFQDATRLMPGDADAWDGLGNVLVEVNRFDDAISAFRHALSLAAGHPRILSNLGSVLARAGQTDSARETLAEAVRRTPGMPDPVANLAMLEAEDGDPAAGKALAQQVLAKVPHHLVAWMALANAEQKLGNPEEAERLLGQVLAAHPGNGQVLLSLASVLADLGRNDQAAELYDQVLGQNRSNPKALTGLARIHAAADAFGAARALLHEALQIAPDWVASRMELALLEAALGRFQQAAPHWVWRFRAENQRQRRPFPQPTWDGVCRPGHKLLLWGEQGVGDEVLWLSLVPDLLAAGMEVIIECDERLRDLLRRSFPTATVVTRQDPPDPACLDAQVVQMSLGELFLHVPRQDGRSGYLRAEDDKVARLRRQLQDQGGGKPLIGLSWRSNAVNYGKNKTLSLDQWKAILSVPDVSFVALQYGDIDADLAAAEAATGVRVLRAVGIDIMNDLDGFAALVAAMDKVITTSNTTVHFAGALGVQTHVLLPKARGRLWYYGVAGSSCRWYANHRLYRQSTQDGWDDVLDAVRAAAFP</sequence>
<evidence type="ECO:0000256" key="1">
    <source>
        <dbReference type="PROSITE-ProRule" id="PRU00339"/>
    </source>
</evidence>
<proteinExistence type="predicted"/>